<evidence type="ECO:0000313" key="1">
    <source>
        <dbReference type="EMBL" id="MDM9632856.1"/>
    </source>
</evidence>
<evidence type="ECO:0008006" key="3">
    <source>
        <dbReference type="Google" id="ProtNLM"/>
    </source>
</evidence>
<organism evidence="1 2">
    <name type="scientific">Robiginitalea aurantiaca</name>
    <dbReference type="NCBI Taxonomy" id="3056915"/>
    <lineage>
        <taxon>Bacteria</taxon>
        <taxon>Pseudomonadati</taxon>
        <taxon>Bacteroidota</taxon>
        <taxon>Flavobacteriia</taxon>
        <taxon>Flavobacteriales</taxon>
        <taxon>Flavobacteriaceae</taxon>
        <taxon>Robiginitalea</taxon>
    </lineage>
</organism>
<dbReference type="EMBL" id="JAUDUY010000048">
    <property type="protein sequence ID" value="MDM9632856.1"/>
    <property type="molecule type" value="Genomic_DNA"/>
</dbReference>
<protein>
    <recommendedName>
        <fullName evidence="3">Flagellin</fullName>
    </recommendedName>
</protein>
<dbReference type="Proteomes" id="UP001174839">
    <property type="component" value="Unassembled WGS sequence"/>
</dbReference>
<keyword evidence="2" id="KW-1185">Reference proteome</keyword>
<dbReference type="RefSeq" id="WP_289726213.1">
    <property type="nucleotide sequence ID" value="NZ_JAUDUY010000048.1"/>
</dbReference>
<gene>
    <name evidence="1" type="ORF">QU605_15390</name>
</gene>
<evidence type="ECO:0000313" key="2">
    <source>
        <dbReference type="Proteomes" id="UP001174839"/>
    </source>
</evidence>
<comment type="caution">
    <text evidence="1">The sequence shown here is derived from an EMBL/GenBank/DDBJ whole genome shotgun (WGS) entry which is preliminary data.</text>
</comment>
<sequence length="121" mass="11964">TVSKADISDNGNGTYTFTNNDGTDVILDTRAASNSYDSGTSGLGVANVQDAIDALAAGSTDDQDLTGATLTGSSLQIDIENGSSATVDLSSLVDDADADATNEIQDLGSVLTEGNDAGGAA</sequence>
<accession>A0ABT7WIX4</accession>
<name>A0ABT7WIX4_9FLAO</name>
<feature type="non-terminal residue" evidence="1">
    <location>
        <position position="1"/>
    </location>
</feature>
<proteinExistence type="predicted"/>
<feature type="non-terminal residue" evidence="1">
    <location>
        <position position="121"/>
    </location>
</feature>
<reference evidence="1" key="1">
    <citation type="submission" date="2023-06" db="EMBL/GenBank/DDBJ databases">
        <title>Robiginitalea aurantiacus sp. nov. and Algoriphagus sediminis sp. nov., isolated from coastal sediment.</title>
        <authorList>
            <person name="Zhou Z.Y."/>
            <person name="An J."/>
            <person name="Jia Y.W."/>
            <person name="Du Z.J."/>
        </authorList>
    </citation>
    <scope>NUCLEOTIDE SEQUENCE</scope>
    <source>
        <strain evidence="1">M39</strain>
    </source>
</reference>